<gene>
    <name evidence="3" type="ORF">GALMADRAFT_1364551</name>
</gene>
<evidence type="ECO:0000313" key="3">
    <source>
        <dbReference type="EMBL" id="KDR65519.1"/>
    </source>
</evidence>
<evidence type="ECO:0000256" key="2">
    <source>
        <dbReference type="SAM" id="SignalP"/>
    </source>
</evidence>
<sequence>MLALSILNLLLLRTRSRSLFLTEKDAENIDVVRRIVIAALVAEGISRTYPTPERRASAKPFKLPPSSPTQTLPRHPWAPTSVTSYGGCLERLLLKKFSFSYSMPFIGSNAECRTWAVGLEDKRTAEEAAGWLRGKTADFKDEAKETLDILRKERLERRKFTEVAITFNGAGQLEVTEAGGQKAGAWRFLIGDWGVSALRLLRAGYPQPLLRRRLHFLLLTTHLFHLRRRLTFRLWTAMVVFIDSITEMDILVFGAGLGNRLLEENVAVRAVGNTA</sequence>
<dbReference type="AlphaFoldDB" id="A0A067SCR4"/>
<evidence type="ECO:0000313" key="4">
    <source>
        <dbReference type="Proteomes" id="UP000027222"/>
    </source>
</evidence>
<keyword evidence="4" id="KW-1185">Reference proteome</keyword>
<feature type="signal peptide" evidence="2">
    <location>
        <begin position="1"/>
        <end position="16"/>
    </location>
</feature>
<reference evidence="4" key="1">
    <citation type="journal article" date="2014" name="Proc. Natl. Acad. Sci. U.S.A.">
        <title>Extensive sampling of basidiomycete genomes demonstrates inadequacy of the white-rot/brown-rot paradigm for wood decay fungi.</title>
        <authorList>
            <person name="Riley R."/>
            <person name="Salamov A.A."/>
            <person name="Brown D.W."/>
            <person name="Nagy L.G."/>
            <person name="Floudas D."/>
            <person name="Held B.W."/>
            <person name="Levasseur A."/>
            <person name="Lombard V."/>
            <person name="Morin E."/>
            <person name="Otillar R."/>
            <person name="Lindquist E.A."/>
            <person name="Sun H."/>
            <person name="LaButti K.M."/>
            <person name="Schmutz J."/>
            <person name="Jabbour D."/>
            <person name="Luo H."/>
            <person name="Baker S.E."/>
            <person name="Pisabarro A.G."/>
            <person name="Walton J.D."/>
            <person name="Blanchette R.A."/>
            <person name="Henrissat B."/>
            <person name="Martin F."/>
            <person name="Cullen D."/>
            <person name="Hibbett D.S."/>
            <person name="Grigoriev I.V."/>
        </authorList>
    </citation>
    <scope>NUCLEOTIDE SEQUENCE [LARGE SCALE GENOMIC DNA]</scope>
    <source>
        <strain evidence="4">CBS 339.88</strain>
    </source>
</reference>
<keyword evidence="2" id="KW-0732">Signal</keyword>
<dbReference type="EMBL" id="KL142443">
    <property type="protein sequence ID" value="KDR65519.1"/>
    <property type="molecule type" value="Genomic_DNA"/>
</dbReference>
<feature type="region of interest" description="Disordered" evidence="1">
    <location>
        <begin position="51"/>
        <end position="77"/>
    </location>
</feature>
<feature type="chain" id="PRO_5001648846" evidence="2">
    <location>
        <begin position="17"/>
        <end position="275"/>
    </location>
</feature>
<accession>A0A067SCR4</accession>
<dbReference type="Proteomes" id="UP000027222">
    <property type="component" value="Unassembled WGS sequence"/>
</dbReference>
<name>A0A067SCR4_GALM3</name>
<organism evidence="3 4">
    <name type="scientific">Galerina marginata (strain CBS 339.88)</name>
    <dbReference type="NCBI Taxonomy" id="685588"/>
    <lineage>
        <taxon>Eukaryota</taxon>
        <taxon>Fungi</taxon>
        <taxon>Dikarya</taxon>
        <taxon>Basidiomycota</taxon>
        <taxon>Agaricomycotina</taxon>
        <taxon>Agaricomycetes</taxon>
        <taxon>Agaricomycetidae</taxon>
        <taxon>Agaricales</taxon>
        <taxon>Agaricineae</taxon>
        <taxon>Strophariaceae</taxon>
        <taxon>Galerina</taxon>
    </lineage>
</organism>
<proteinExistence type="predicted"/>
<dbReference type="HOGENOM" id="CLU_1012100_0_0_1"/>
<evidence type="ECO:0000256" key="1">
    <source>
        <dbReference type="SAM" id="MobiDB-lite"/>
    </source>
</evidence>
<protein>
    <submittedName>
        <fullName evidence="3">Uncharacterized protein</fullName>
    </submittedName>
</protein>